<dbReference type="PANTHER" id="PTHR46348">
    <property type="entry name" value="DELETED IN LUNG AND ESOPHAGEAL CANCER PROTEIN 1"/>
    <property type="match status" value="1"/>
</dbReference>
<keyword evidence="5" id="KW-1185">Reference proteome</keyword>
<reference evidence="4" key="1">
    <citation type="submission" date="2019-08" db="EMBL/GenBank/DDBJ databases">
        <title>The improved chromosome-level genome for the pearl oyster Pinctada fucata martensii using PacBio sequencing and Hi-C.</title>
        <authorList>
            <person name="Zheng Z."/>
        </authorList>
    </citation>
    <scope>NUCLEOTIDE SEQUENCE</scope>
    <source>
        <strain evidence="4">ZZ-2019</strain>
        <tissue evidence="4">Adductor muscle</tissue>
    </source>
</reference>
<feature type="region of interest" description="Disordered" evidence="2">
    <location>
        <begin position="1324"/>
        <end position="1375"/>
    </location>
</feature>
<dbReference type="Pfam" id="PF23277">
    <property type="entry name" value="Ig_Dlec1_1"/>
    <property type="match status" value="1"/>
</dbReference>
<keyword evidence="1" id="KW-0175">Coiled coil</keyword>
<accession>A0AA89CE01</accession>
<comment type="caution">
    <text evidence="4">The sequence shown here is derived from an EMBL/GenBank/DDBJ whole genome shotgun (WGS) entry which is preliminary data.</text>
</comment>
<dbReference type="SUPFAM" id="SSF49354">
    <property type="entry name" value="PapD-like"/>
    <property type="match status" value="1"/>
</dbReference>
<dbReference type="GO" id="GO:0008285">
    <property type="term" value="P:negative regulation of cell population proliferation"/>
    <property type="evidence" value="ECO:0007669"/>
    <property type="project" value="InterPro"/>
</dbReference>
<sequence length="1756" mass="196139">MKPPAAAGGKGEEPPMYLPRPSVAKSQDVRHILAKTFRDLYTRDTIGPDTVKNLSVSKGGDDPYHERYVESLQKIFDERQRRLDEAAKLERHIMQAQARAMSADEREINRMAKSCDNYGDLGLPPGRSHFRSCIDSDMLSKHKLLTPEDYATEEPAAVPAPSAPKIPSYARETVSSQQRIHTDSHKDIREQSPLHAIPQHSKSDIGAGPSFISEEGEILDEEGTTSPLLETVIDSTSHVIPQHGKSDIGACPGFISEEGEILDEEGTTSPLLETEVQGVPDWKLHLNETQREIDRTDLANLQAKVNFKRNPRHVPPSAPPGGRTLIKAHRPRPKEVGIEFKPELDVPMEPSLVFLVSPPEVVFKDYKVGQIYEITLELKNVSAVLRQCRALPPSSSYFSVGLGQFPGEHGLVAPGMSCHYAIRFAPDSLKDFDDEIRVQTQSTDPIIVPLRGRREPPKLSLPREIDVGYSLVGGYHVTQILIRNEGGPGRFCIIPRSSWPATNFKSVVVNGGVALPPFEIRPSVLELTKGQTGIMEVIFTPQSIKSYTQEMTIVCDNCHVRHFTLKGESQKAGVELVSVERGTEEVMPGELSDSSAQHLIRFDDLNPFTYTDRGVTIKNTTNVQLPFQWMIYKPDMTDSDDLDRKNERVPDVDSVFSVHPPTGTLPADGEIEFRVTFAPPVVNDFHSVLHLLLQQVPPYDEEGSAKSNKGDRKREGSLLIGDTEDDEETMSEIILNNDMKQFRDVTAMEVEVKGKSVSLNVVLHPYGIYVPGQNLLGTTVKKIVTMANHSRSTITFQWQPFHDKYILEVEPPFGELDPGMAMDLEMSITGTEPGKIEHTLYCYVMNLDEPLHLPVEAEFKGPEVTIDAADINFGLVRLGNMVEREITINNLSQMPTKWSLHDTTDYLFNPMAERDFRFIPEEGELKPLENKKVKIQFKPSSNKSINTVFELQVEEGNISNILVLAEVQSPTVCLYSCEICMEEVYKGVPVKYQAILVNQTLLATEFRWGPVEGSHRDDCSVELDIEKGILNPREEKVINVSFLANREGEFSDLRLPCVVEGINKPLYLGLFCEVKGISVKYRVSKERYGEFQDDLSLDYGEVELGKMPKIYLHLRNESAIVAPYTLNMDLFNAKPPTPPPGKNRETSGLVSQRRLMLGRTPNLADPMSKTPKKEQEDLCKAMLSQNHGVAFVPKSESGDTRLLPFGEEVIELTAYSDMWGNYTDNLVCKVGDLDPVSVPVSMNVKGCPLRFQMTTANQGLQPIVRFGTHVSGVVPVQRMMRINNISPFDIRTDWEVYNMEDNDTKLLDLTVAYGDPFPLRDESGNEIIPPWSVPAPPKRQPTDFIPNTPGTSAGSKREAPATPPKPRGKPSEEELMGGRRKVISLFYRAHDGNKADDPYSVKTSQLVVPARGTSSLHMFFSPFPTESVTKEMDCVGYALGFMSMTKDTAIENKVHRDQALAVDPLRLDMTAHIKPALLTIEPTDEEGMFYRSAMSDLLQAEGGTCRESLRVCSTMLSNQTETPLVFKLITKPPFLLVDLDPTSNKFSSTRSTETDYQTLRPQHNLLVKVAFQTTTDLLSRLTDDDATATDAEQDDDSKMDVEEGKKINVKEDLIIEFNNSASQRVPLCATVAVPQVELSKESLDFGTCLVGQRRELQLLVTNKTSSHTYWFAVLDSCSESCTLDTFSLDPTSGHLEAHITHISNSKTLLRVFFTAKHAEMYEGIFTFFGNLGERPRRLYIRGQGSYDGRHEAILNV</sequence>
<evidence type="ECO:0000256" key="2">
    <source>
        <dbReference type="SAM" id="MobiDB-lite"/>
    </source>
</evidence>
<dbReference type="Proteomes" id="UP001186944">
    <property type="component" value="Unassembled WGS sequence"/>
</dbReference>
<dbReference type="EMBL" id="VSWD01000001">
    <property type="protein sequence ID" value="KAK3108686.1"/>
    <property type="molecule type" value="Genomic_DNA"/>
</dbReference>
<dbReference type="InterPro" id="IPR013783">
    <property type="entry name" value="Ig-like_fold"/>
</dbReference>
<dbReference type="InterPro" id="IPR033304">
    <property type="entry name" value="DLEC1"/>
</dbReference>
<dbReference type="PANTHER" id="PTHR46348:SF1">
    <property type="entry name" value="DELETED IN LUNG AND ESOPHAGEAL CANCER PROTEIN 1"/>
    <property type="match status" value="1"/>
</dbReference>
<dbReference type="InterPro" id="IPR008962">
    <property type="entry name" value="PapD-like_sf"/>
</dbReference>
<proteinExistence type="predicted"/>
<dbReference type="GO" id="GO:0005929">
    <property type="term" value="C:cilium"/>
    <property type="evidence" value="ECO:0007669"/>
    <property type="project" value="TreeGrafter"/>
</dbReference>
<evidence type="ECO:0000256" key="1">
    <source>
        <dbReference type="SAM" id="Coils"/>
    </source>
</evidence>
<dbReference type="Gene3D" id="2.60.40.10">
    <property type="entry name" value="Immunoglobulins"/>
    <property type="match status" value="7"/>
</dbReference>
<feature type="region of interest" description="Disordered" evidence="2">
    <location>
        <begin position="1"/>
        <end position="23"/>
    </location>
</feature>
<dbReference type="InterPro" id="IPR059041">
    <property type="entry name" value="Ig_DLEC1_1"/>
</dbReference>
<gene>
    <name evidence="4" type="ORF">FSP39_013370</name>
</gene>
<evidence type="ECO:0000313" key="5">
    <source>
        <dbReference type="Proteomes" id="UP001186944"/>
    </source>
</evidence>
<evidence type="ECO:0000259" key="3">
    <source>
        <dbReference type="Pfam" id="PF23277"/>
    </source>
</evidence>
<feature type="domain" description="Deleted in lung and esophageal cancer protein 1 Ig-like" evidence="3">
    <location>
        <begin position="356"/>
        <end position="453"/>
    </location>
</feature>
<feature type="coiled-coil region" evidence="1">
    <location>
        <begin position="79"/>
        <end position="106"/>
    </location>
</feature>
<dbReference type="Pfam" id="PF23316">
    <property type="entry name" value="Ig_DLEC1_6th"/>
    <property type="match status" value="1"/>
</dbReference>
<name>A0AA89CE01_PINIB</name>
<evidence type="ECO:0000313" key="4">
    <source>
        <dbReference type="EMBL" id="KAK3108686.1"/>
    </source>
</evidence>
<dbReference type="GO" id="GO:0005737">
    <property type="term" value="C:cytoplasm"/>
    <property type="evidence" value="ECO:0007669"/>
    <property type="project" value="TreeGrafter"/>
</dbReference>
<dbReference type="GO" id="GO:0015631">
    <property type="term" value="F:tubulin binding"/>
    <property type="evidence" value="ECO:0007669"/>
    <property type="project" value="TreeGrafter"/>
</dbReference>
<protein>
    <recommendedName>
        <fullName evidence="3">Deleted in lung and esophageal cancer protein 1 Ig-like domain-containing protein</fullName>
    </recommendedName>
</protein>
<organism evidence="4 5">
    <name type="scientific">Pinctada imbricata</name>
    <name type="common">Atlantic pearl-oyster</name>
    <name type="synonym">Pinctada martensii</name>
    <dbReference type="NCBI Taxonomy" id="66713"/>
    <lineage>
        <taxon>Eukaryota</taxon>
        <taxon>Metazoa</taxon>
        <taxon>Spiralia</taxon>
        <taxon>Lophotrochozoa</taxon>
        <taxon>Mollusca</taxon>
        <taxon>Bivalvia</taxon>
        <taxon>Autobranchia</taxon>
        <taxon>Pteriomorphia</taxon>
        <taxon>Pterioida</taxon>
        <taxon>Pterioidea</taxon>
        <taxon>Pteriidae</taxon>
        <taxon>Pinctada</taxon>
    </lineage>
</organism>